<evidence type="ECO:0000256" key="1">
    <source>
        <dbReference type="ARBA" id="ARBA00001971"/>
    </source>
</evidence>
<comment type="cofactor">
    <cofactor evidence="1">
        <name>heme</name>
        <dbReference type="ChEBI" id="CHEBI:30413"/>
    </cofactor>
</comment>
<dbReference type="Gene3D" id="1.10.630.10">
    <property type="entry name" value="Cytochrome P450"/>
    <property type="match status" value="1"/>
</dbReference>
<dbReference type="InterPro" id="IPR036396">
    <property type="entry name" value="Cyt_P450_sf"/>
</dbReference>
<comment type="similarity">
    <text evidence="2 8">Belongs to the cytochrome P450 family.</text>
</comment>
<evidence type="ECO:0000256" key="2">
    <source>
        <dbReference type="ARBA" id="ARBA00010617"/>
    </source>
</evidence>
<proteinExistence type="inferred from homology"/>
<dbReference type="PANTHER" id="PTHR24279:SF120">
    <property type="entry name" value="CYTOCHROME P450"/>
    <property type="match status" value="1"/>
</dbReference>
<dbReference type="InterPro" id="IPR002401">
    <property type="entry name" value="Cyt_P450_E_grp-I"/>
</dbReference>
<evidence type="ECO:0000256" key="5">
    <source>
        <dbReference type="ARBA" id="ARBA00023002"/>
    </source>
</evidence>
<keyword evidence="3 8" id="KW-0349">Heme</keyword>
<dbReference type="EMBL" id="CALNXI010002929">
    <property type="protein sequence ID" value="CAH3191456.1"/>
    <property type="molecule type" value="Genomic_DNA"/>
</dbReference>
<organism evidence="9 10">
    <name type="scientific">Porites evermanni</name>
    <dbReference type="NCBI Taxonomy" id="104178"/>
    <lineage>
        <taxon>Eukaryota</taxon>
        <taxon>Metazoa</taxon>
        <taxon>Cnidaria</taxon>
        <taxon>Anthozoa</taxon>
        <taxon>Hexacorallia</taxon>
        <taxon>Scleractinia</taxon>
        <taxon>Fungiina</taxon>
        <taxon>Poritidae</taxon>
        <taxon>Porites</taxon>
    </lineage>
</organism>
<dbReference type="Pfam" id="PF00067">
    <property type="entry name" value="p450"/>
    <property type="match status" value="1"/>
</dbReference>
<protein>
    <recommendedName>
        <fullName evidence="11">Cytochrome P450</fullName>
    </recommendedName>
</protein>
<evidence type="ECO:0000256" key="3">
    <source>
        <dbReference type="ARBA" id="ARBA00022617"/>
    </source>
</evidence>
<dbReference type="PANTHER" id="PTHR24279">
    <property type="entry name" value="CYTOCHROME P450"/>
    <property type="match status" value="1"/>
</dbReference>
<dbReference type="InterPro" id="IPR001128">
    <property type="entry name" value="Cyt_P450"/>
</dbReference>
<comment type="caution">
    <text evidence="9">The sequence shown here is derived from an EMBL/GenBank/DDBJ whole genome shotgun (WGS) entry which is preliminary data.</text>
</comment>
<dbReference type="PRINTS" id="PR00463">
    <property type="entry name" value="EP450I"/>
</dbReference>
<evidence type="ECO:0000313" key="9">
    <source>
        <dbReference type="EMBL" id="CAH3191456.1"/>
    </source>
</evidence>
<evidence type="ECO:0000313" key="10">
    <source>
        <dbReference type="Proteomes" id="UP001159427"/>
    </source>
</evidence>
<keyword evidence="7 8" id="KW-0503">Monooxygenase</keyword>
<dbReference type="InterPro" id="IPR050479">
    <property type="entry name" value="CYP11_CYP27_families"/>
</dbReference>
<dbReference type="CDD" id="cd11054">
    <property type="entry name" value="CYP24A1-like"/>
    <property type="match status" value="1"/>
</dbReference>
<dbReference type="PRINTS" id="PR00385">
    <property type="entry name" value="P450"/>
</dbReference>
<evidence type="ECO:0000256" key="8">
    <source>
        <dbReference type="RuleBase" id="RU000461"/>
    </source>
</evidence>
<evidence type="ECO:0000256" key="7">
    <source>
        <dbReference type="ARBA" id="ARBA00023033"/>
    </source>
</evidence>
<gene>
    <name evidence="9" type="ORF">PEVE_00021911</name>
</gene>
<dbReference type="PROSITE" id="PS00086">
    <property type="entry name" value="CYTOCHROME_P450"/>
    <property type="match status" value="1"/>
</dbReference>
<keyword evidence="10" id="KW-1185">Reference proteome</keyword>
<reference evidence="9 10" key="1">
    <citation type="submission" date="2022-05" db="EMBL/GenBank/DDBJ databases">
        <authorList>
            <consortium name="Genoscope - CEA"/>
            <person name="William W."/>
        </authorList>
    </citation>
    <scope>NUCLEOTIDE SEQUENCE [LARGE SCALE GENOMIC DNA]</scope>
</reference>
<evidence type="ECO:0000256" key="6">
    <source>
        <dbReference type="ARBA" id="ARBA00023004"/>
    </source>
</evidence>
<dbReference type="InterPro" id="IPR017972">
    <property type="entry name" value="Cyt_P450_CS"/>
</dbReference>
<keyword evidence="4 8" id="KW-0479">Metal-binding</keyword>
<dbReference type="Proteomes" id="UP001159427">
    <property type="component" value="Unassembled WGS sequence"/>
</dbReference>
<evidence type="ECO:0008006" key="11">
    <source>
        <dbReference type="Google" id="ProtNLM"/>
    </source>
</evidence>
<evidence type="ECO:0000256" key="4">
    <source>
        <dbReference type="ARBA" id="ARBA00022723"/>
    </source>
</evidence>
<dbReference type="SUPFAM" id="SSF48264">
    <property type="entry name" value="Cytochrome P450"/>
    <property type="match status" value="1"/>
</dbReference>
<sequence>MFSLFPSIPFRRNLLSFRTRQLKPLPQNWMSSLKTEVVPSEREDTFDDGVRPFEDIPEVNRWKFIYNLCTKTEGFTKFFKETARLFDELGPIYKDDFMFTPFKTVHVIDPEDFAKVYLAEGKYPSRAMLDFWIEHRRRRNHFPGIIIADGEEWHRMRQTIGPKIMRPKIVEENMNNFNAVSKDAVARFIKLKETSQEEGHIPDLEKEMKRWALEGIATLVFNTRLGLYEDRPPQVALKFTEEVNNFFELSHTLLFNPFSRIARQYFDTPTFKKFLENADALMETGEGIVDKTTRELKEMTKNGIDLGDAQVVPLLTYLLMKEGLTPEEVNVHAIDFVGAGVDTTSFATVWWLYNLARFPHVQQKLYQEIESVIGIDDDVTPKHLTKLHYLKASLKESMRLTPSITSLTRIVDQDVDLSGYHVPSNTLVQMEFYATTRSDKYFKDPLEFKPERWIRESKDVHSFSHLQFGFGPRMCVGKKRRKKTP</sequence>
<keyword evidence="5 8" id="KW-0560">Oxidoreductase</keyword>
<keyword evidence="6 8" id="KW-0408">Iron</keyword>
<accession>A0ABN8SIJ6</accession>
<name>A0ABN8SIJ6_9CNID</name>